<evidence type="ECO:0000256" key="3">
    <source>
        <dbReference type="ARBA" id="ARBA00022723"/>
    </source>
</evidence>
<evidence type="ECO:0000256" key="4">
    <source>
        <dbReference type="ARBA" id="ARBA00022737"/>
    </source>
</evidence>
<dbReference type="OrthoDB" id="6365676at2759"/>
<evidence type="ECO:0000256" key="2">
    <source>
        <dbReference type="ARBA" id="ARBA00004123"/>
    </source>
</evidence>
<reference evidence="16" key="1">
    <citation type="submission" date="2021-12" db="EMBL/GenBank/DDBJ databases">
        <authorList>
            <person name="King R."/>
        </authorList>
    </citation>
    <scope>NUCLEOTIDE SEQUENCE</scope>
</reference>
<accession>A0A9P0FVV7</accession>
<name>A0A9P0FVV7_CHRIL</name>
<dbReference type="PROSITE" id="PS51915">
    <property type="entry name" value="ZAD"/>
    <property type="match status" value="1"/>
</dbReference>
<keyword evidence="8" id="KW-0238">DNA-binding</keyword>
<dbReference type="SMART" id="SM00355">
    <property type="entry name" value="ZnF_C2H2"/>
    <property type="match status" value="10"/>
</dbReference>
<feature type="domain" description="C2H2-type" evidence="14">
    <location>
        <begin position="581"/>
        <end position="608"/>
    </location>
</feature>
<feature type="domain" description="C2H2-type" evidence="14">
    <location>
        <begin position="401"/>
        <end position="428"/>
    </location>
</feature>
<keyword evidence="7" id="KW-0805">Transcription regulation</keyword>
<dbReference type="InterPro" id="IPR012934">
    <property type="entry name" value="Znf_AD"/>
</dbReference>
<dbReference type="SUPFAM" id="SSF57667">
    <property type="entry name" value="beta-beta-alpha zinc fingers"/>
    <property type="match status" value="4"/>
</dbReference>
<dbReference type="GO" id="GO:0003677">
    <property type="term" value="F:DNA binding"/>
    <property type="evidence" value="ECO:0007669"/>
    <property type="project" value="UniProtKB-KW"/>
</dbReference>
<keyword evidence="6 12" id="KW-0862">Zinc</keyword>
<evidence type="ECO:0000256" key="13">
    <source>
        <dbReference type="SAM" id="MobiDB-lite"/>
    </source>
</evidence>
<gene>
    <name evidence="16" type="ORF">CINC_LOCUS7363</name>
</gene>
<feature type="domain" description="C2H2-type" evidence="14">
    <location>
        <begin position="318"/>
        <end position="346"/>
    </location>
</feature>
<evidence type="ECO:0000259" key="15">
    <source>
        <dbReference type="PROSITE" id="PS51915"/>
    </source>
</evidence>
<dbReference type="Proteomes" id="UP001154114">
    <property type="component" value="Chromosome 23"/>
</dbReference>
<evidence type="ECO:0000256" key="6">
    <source>
        <dbReference type="ARBA" id="ARBA00022833"/>
    </source>
</evidence>
<dbReference type="PROSITE" id="PS50157">
    <property type="entry name" value="ZINC_FINGER_C2H2_2"/>
    <property type="match status" value="6"/>
</dbReference>
<evidence type="ECO:0000256" key="7">
    <source>
        <dbReference type="ARBA" id="ARBA00023015"/>
    </source>
</evidence>
<organism evidence="16 17">
    <name type="scientific">Chrysodeixis includens</name>
    <name type="common">Soybean looper</name>
    <name type="synonym">Pseudoplusia includens</name>
    <dbReference type="NCBI Taxonomy" id="689277"/>
    <lineage>
        <taxon>Eukaryota</taxon>
        <taxon>Metazoa</taxon>
        <taxon>Ecdysozoa</taxon>
        <taxon>Arthropoda</taxon>
        <taxon>Hexapoda</taxon>
        <taxon>Insecta</taxon>
        <taxon>Pterygota</taxon>
        <taxon>Neoptera</taxon>
        <taxon>Endopterygota</taxon>
        <taxon>Lepidoptera</taxon>
        <taxon>Glossata</taxon>
        <taxon>Ditrysia</taxon>
        <taxon>Noctuoidea</taxon>
        <taxon>Noctuidae</taxon>
        <taxon>Plusiinae</taxon>
        <taxon>Chrysodeixis</taxon>
    </lineage>
</organism>
<dbReference type="Pfam" id="PF12874">
    <property type="entry name" value="zf-met"/>
    <property type="match status" value="1"/>
</dbReference>
<dbReference type="InterPro" id="IPR036236">
    <property type="entry name" value="Znf_C2H2_sf"/>
</dbReference>
<dbReference type="PANTHER" id="PTHR24379:SF121">
    <property type="entry name" value="C2H2-TYPE DOMAIN-CONTAINING PROTEIN"/>
    <property type="match status" value="1"/>
</dbReference>
<dbReference type="Pfam" id="PF00096">
    <property type="entry name" value="zf-C2H2"/>
    <property type="match status" value="1"/>
</dbReference>
<evidence type="ECO:0000313" key="17">
    <source>
        <dbReference type="Proteomes" id="UP001154114"/>
    </source>
</evidence>
<proteinExistence type="predicted"/>
<dbReference type="PANTHER" id="PTHR24379">
    <property type="entry name" value="KRAB AND ZINC FINGER DOMAIN-CONTAINING"/>
    <property type="match status" value="1"/>
</dbReference>
<evidence type="ECO:0000256" key="11">
    <source>
        <dbReference type="PROSITE-ProRule" id="PRU00042"/>
    </source>
</evidence>
<evidence type="ECO:0000256" key="8">
    <source>
        <dbReference type="ARBA" id="ARBA00023125"/>
    </source>
</evidence>
<keyword evidence="5 11" id="KW-0863">Zinc-finger</keyword>
<feature type="domain" description="ZAD" evidence="15">
    <location>
        <begin position="5"/>
        <end position="74"/>
    </location>
</feature>
<dbReference type="EMBL" id="LR824026">
    <property type="protein sequence ID" value="CAH0596875.1"/>
    <property type="molecule type" value="Genomic_DNA"/>
</dbReference>
<keyword evidence="17" id="KW-1185">Reference proteome</keyword>
<dbReference type="PROSITE" id="PS00028">
    <property type="entry name" value="ZINC_FINGER_C2H2_1"/>
    <property type="match status" value="7"/>
</dbReference>
<dbReference type="GO" id="GO:0008270">
    <property type="term" value="F:zinc ion binding"/>
    <property type="evidence" value="ECO:0007669"/>
    <property type="project" value="UniProtKB-UniRule"/>
</dbReference>
<keyword evidence="3 12" id="KW-0479">Metal-binding</keyword>
<sequence>MCDLEICRICLSKGVRVYFYKEYNLKLYYEDIMRKRVDEDGLPKYFCYECAAMLCKYRKFKEKCITGQRELRELLWNGSISSSSVSLIDRKGKNLASSIGLVTRNKRVKTYTVKNKTITRNLSKDFHHFQLPEIEEIKVDYDSDTLTDKNLAIIKDEMMNEIESDSVEIFKLDEQSNSLSIKEETNQSLEICNGDEINTESFADDEKTDIKEDEESDHLMMYDAGKVSFDIQFNDEKISENDGGEKLCENAGGEKISENGEDETINKGQVKAKKFEVLDGNKNDLNPNHWLKINLNEEEALDEFRARAQDLKYLSAAYKCEFCFKGFSKEDMLNRHRELRHSESVGPIDCHFCHMRFKIKCHLTRHITQHYTKYKCLRCDLMCPLKNTALFHNDYHNGVIRKCMHCGEEFRHLSTYYTHLRTHRSEHVCTLCGASFVSVKGLNMHKRTMHVNTVINPEEEQSYCERCDIQFETQKAYEEHLFHSAKHTEGVEDLANERPAQSIPKHRKKSLRRNPRKFTPCTICNKTFSTQTAYRKHHATEHKDAPLPKDNEKHVCEICGVSLAASSVASHLNTHTREKLYTCSTCGMQFNSKSSANRHQLTHTGEKPFSCTLCDKRFTQKCSMKLHYRTFHLKEPYPKRNRRKKGGSPLEPSFFDDFRNGEDSEESLKINLWR</sequence>
<feature type="binding site" evidence="12">
    <location>
        <position position="50"/>
    </location>
    <ligand>
        <name>Zn(2+)</name>
        <dbReference type="ChEBI" id="CHEBI:29105"/>
    </ligand>
</feature>
<evidence type="ECO:0000256" key="9">
    <source>
        <dbReference type="ARBA" id="ARBA00023163"/>
    </source>
</evidence>
<dbReference type="FunFam" id="3.30.160.60:FF:000097">
    <property type="entry name" value="Zinc finger protein"/>
    <property type="match status" value="1"/>
</dbReference>
<feature type="domain" description="C2H2-type" evidence="14">
    <location>
        <begin position="427"/>
        <end position="455"/>
    </location>
</feature>
<evidence type="ECO:0000256" key="5">
    <source>
        <dbReference type="ARBA" id="ARBA00022771"/>
    </source>
</evidence>
<feature type="domain" description="C2H2-type" evidence="14">
    <location>
        <begin position="609"/>
        <end position="637"/>
    </location>
</feature>
<feature type="binding site" evidence="12">
    <location>
        <position position="7"/>
    </location>
    <ligand>
        <name>Zn(2+)</name>
        <dbReference type="ChEBI" id="CHEBI:29105"/>
    </ligand>
</feature>
<evidence type="ECO:0000256" key="12">
    <source>
        <dbReference type="PROSITE-ProRule" id="PRU01263"/>
    </source>
</evidence>
<dbReference type="GO" id="GO:0005634">
    <property type="term" value="C:nucleus"/>
    <property type="evidence" value="ECO:0007669"/>
    <property type="project" value="UniProtKB-SubCell"/>
</dbReference>
<dbReference type="InterPro" id="IPR013087">
    <property type="entry name" value="Znf_C2H2_type"/>
</dbReference>
<dbReference type="AlphaFoldDB" id="A0A9P0FVV7"/>
<comment type="subcellular location">
    <subcellularLocation>
        <location evidence="2">Nucleus</location>
    </subcellularLocation>
</comment>
<dbReference type="Gene3D" id="3.30.160.60">
    <property type="entry name" value="Classic Zinc Finger"/>
    <property type="match status" value="6"/>
</dbReference>
<feature type="compositionally biased region" description="Basic and acidic residues" evidence="13">
    <location>
        <begin position="656"/>
        <end position="668"/>
    </location>
</feature>
<dbReference type="FunFam" id="3.30.160.60:FF:002343">
    <property type="entry name" value="Zinc finger protein 33A"/>
    <property type="match status" value="1"/>
</dbReference>
<keyword evidence="4" id="KW-0677">Repeat</keyword>
<evidence type="ECO:0000259" key="14">
    <source>
        <dbReference type="PROSITE" id="PS50157"/>
    </source>
</evidence>
<feature type="domain" description="C2H2-type" evidence="14">
    <location>
        <begin position="519"/>
        <end position="546"/>
    </location>
</feature>
<comment type="function">
    <text evidence="1">May be involved in transcriptional regulation.</text>
</comment>
<feature type="binding site" evidence="12">
    <location>
        <position position="47"/>
    </location>
    <ligand>
        <name>Zn(2+)</name>
        <dbReference type="ChEBI" id="CHEBI:29105"/>
    </ligand>
</feature>
<keyword evidence="10" id="KW-0539">Nucleus</keyword>
<dbReference type="SMART" id="SM00868">
    <property type="entry name" value="zf-AD"/>
    <property type="match status" value="1"/>
</dbReference>
<protein>
    <submittedName>
        <fullName evidence="16">Uncharacterized protein</fullName>
    </submittedName>
</protein>
<feature type="region of interest" description="Disordered" evidence="13">
    <location>
        <begin position="492"/>
        <end position="512"/>
    </location>
</feature>
<dbReference type="GO" id="GO:0006355">
    <property type="term" value="P:regulation of DNA-templated transcription"/>
    <property type="evidence" value="ECO:0007669"/>
    <property type="project" value="UniProtKB-ARBA"/>
</dbReference>
<evidence type="ECO:0000313" key="16">
    <source>
        <dbReference type="EMBL" id="CAH0596875.1"/>
    </source>
</evidence>
<evidence type="ECO:0000256" key="10">
    <source>
        <dbReference type="ARBA" id="ARBA00023242"/>
    </source>
</evidence>
<evidence type="ECO:0000256" key="1">
    <source>
        <dbReference type="ARBA" id="ARBA00003767"/>
    </source>
</evidence>
<feature type="binding site" evidence="12">
    <location>
        <position position="10"/>
    </location>
    <ligand>
        <name>Zn(2+)</name>
        <dbReference type="ChEBI" id="CHEBI:29105"/>
    </ligand>
</feature>
<keyword evidence="9" id="KW-0804">Transcription</keyword>
<dbReference type="Pfam" id="PF13912">
    <property type="entry name" value="zf-C2H2_6"/>
    <property type="match status" value="2"/>
</dbReference>
<dbReference type="SUPFAM" id="SSF57716">
    <property type="entry name" value="Glucocorticoid receptor-like (DNA-binding domain)"/>
    <property type="match status" value="1"/>
</dbReference>
<feature type="region of interest" description="Disordered" evidence="13">
    <location>
        <begin position="638"/>
        <end position="674"/>
    </location>
</feature>